<gene>
    <name evidence="2" type="ORF">RRG08_037119</name>
</gene>
<reference evidence="2" key="1">
    <citation type="journal article" date="2023" name="G3 (Bethesda)">
        <title>A reference genome for the long-term kleptoplast-retaining sea slug Elysia crispata morphotype clarki.</title>
        <authorList>
            <person name="Eastman K.E."/>
            <person name="Pendleton A.L."/>
            <person name="Shaikh M.A."/>
            <person name="Suttiyut T."/>
            <person name="Ogas R."/>
            <person name="Tomko P."/>
            <person name="Gavelis G."/>
            <person name="Widhalm J.R."/>
            <person name="Wisecaver J.H."/>
        </authorList>
    </citation>
    <scope>NUCLEOTIDE SEQUENCE</scope>
    <source>
        <strain evidence="2">ECLA1</strain>
    </source>
</reference>
<feature type="compositionally biased region" description="Pro residues" evidence="1">
    <location>
        <begin position="210"/>
        <end position="219"/>
    </location>
</feature>
<evidence type="ECO:0000313" key="2">
    <source>
        <dbReference type="EMBL" id="KAK3733327.1"/>
    </source>
</evidence>
<feature type="region of interest" description="Disordered" evidence="1">
    <location>
        <begin position="180"/>
        <end position="219"/>
    </location>
</feature>
<sequence>METSSIYLAGLMICGDRPPCGVVWYRLGPIWRRFALHPVTSGSHRVRAKGGNYHFLEKLTTSCNPCPLSLLSGSFIYPAISIFSLIRDAASCREQGSFPDLQAGNKSASADKTLRVASRIPPLRPVIFLLFNPRQSLDFLTNLHGESRSGKDRVLAGISNQAVLPSTRFCSMFPPVGPAPTGVKDSTPLKPRGRKPHNLGMRASYHSRLLPPPPTYRHL</sequence>
<organism evidence="2 3">
    <name type="scientific">Elysia crispata</name>
    <name type="common">lettuce slug</name>
    <dbReference type="NCBI Taxonomy" id="231223"/>
    <lineage>
        <taxon>Eukaryota</taxon>
        <taxon>Metazoa</taxon>
        <taxon>Spiralia</taxon>
        <taxon>Lophotrochozoa</taxon>
        <taxon>Mollusca</taxon>
        <taxon>Gastropoda</taxon>
        <taxon>Heterobranchia</taxon>
        <taxon>Euthyneura</taxon>
        <taxon>Panpulmonata</taxon>
        <taxon>Sacoglossa</taxon>
        <taxon>Placobranchoidea</taxon>
        <taxon>Plakobranchidae</taxon>
        <taxon>Elysia</taxon>
    </lineage>
</organism>
<dbReference type="Proteomes" id="UP001283361">
    <property type="component" value="Unassembled WGS sequence"/>
</dbReference>
<evidence type="ECO:0000256" key="1">
    <source>
        <dbReference type="SAM" id="MobiDB-lite"/>
    </source>
</evidence>
<accession>A0AAE0Y5I0</accession>
<dbReference type="EMBL" id="JAWDGP010006903">
    <property type="protein sequence ID" value="KAK3733327.1"/>
    <property type="molecule type" value="Genomic_DNA"/>
</dbReference>
<comment type="caution">
    <text evidence="2">The sequence shown here is derived from an EMBL/GenBank/DDBJ whole genome shotgun (WGS) entry which is preliminary data.</text>
</comment>
<dbReference type="AlphaFoldDB" id="A0AAE0Y5I0"/>
<name>A0AAE0Y5I0_9GAST</name>
<keyword evidence="3" id="KW-1185">Reference proteome</keyword>
<evidence type="ECO:0000313" key="3">
    <source>
        <dbReference type="Proteomes" id="UP001283361"/>
    </source>
</evidence>
<protein>
    <submittedName>
        <fullName evidence="2">Uncharacterized protein</fullName>
    </submittedName>
</protein>
<proteinExistence type="predicted"/>